<gene>
    <name evidence="1" type="ORF">ACH49L_35955</name>
</gene>
<name>A0ABW7VI03_STROI</name>
<reference evidence="1 2" key="1">
    <citation type="submission" date="2024-10" db="EMBL/GenBank/DDBJ databases">
        <title>The Natural Products Discovery Center: Release of the First 8490 Sequenced Strains for Exploring Actinobacteria Biosynthetic Diversity.</title>
        <authorList>
            <person name="Kalkreuter E."/>
            <person name="Kautsar S.A."/>
            <person name="Yang D."/>
            <person name="Bader C.D."/>
            <person name="Teijaro C.N."/>
            <person name="Fluegel L."/>
            <person name="Davis C.M."/>
            <person name="Simpson J.R."/>
            <person name="Lauterbach L."/>
            <person name="Steele A.D."/>
            <person name="Gui C."/>
            <person name="Meng S."/>
            <person name="Li G."/>
            <person name="Viehrig K."/>
            <person name="Ye F."/>
            <person name="Su P."/>
            <person name="Kiefer A.F."/>
            <person name="Nichols A."/>
            <person name="Cepeda A.J."/>
            <person name="Yan W."/>
            <person name="Fan B."/>
            <person name="Jiang Y."/>
            <person name="Adhikari A."/>
            <person name="Zheng C.-J."/>
            <person name="Schuster L."/>
            <person name="Cowan T.M."/>
            <person name="Smanski M.J."/>
            <person name="Chevrette M.G."/>
            <person name="De Carvalho L.P.S."/>
            <person name="Shen B."/>
        </authorList>
    </citation>
    <scope>NUCLEOTIDE SEQUENCE [LARGE SCALE GENOMIC DNA]</scope>
    <source>
        <strain evidence="1 2">NPDC020295</strain>
    </source>
</reference>
<evidence type="ECO:0000313" key="1">
    <source>
        <dbReference type="EMBL" id="MFI2161008.1"/>
    </source>
</evidence>
<comment type="caution">
    <text evidence="1">The sequence shown here is derived from an EMBL/GenBank/DDBJ whole genome shotgun (WGS) entry which is preliminary data.</text>
</comment>
<dbReference type="EMBL" id="JBIRWM010000023">
    <property type="protein sequence ID" value="MFI2161008.1"/>
    <property type="molecule type" value="Genomic_DNA"/>
</dbReference>
<sequence>MPQLGVLAARHCMAPAVFSVRINCRMLARAAVRSSCASPAAAGVAEQDVDGAEHGLRPVGREVAVGEVDADEVHLRVELGDDEFGDGLAGHVFGSVLVGDLVVGVACEAGGEVVEDLQATAEVEELAEVGEEFGAGGVRQRPCR</sequence>
<keyword evidence="2" id="KW-1185">Reference proteome</keyword>
<organism evidence="1 2">
    <name type="scientific">Streptomyces olivaceoviridis</name>
    <name type="common">Streptomyces corchorusii</name>
    <dbReference type="NCBI Taxonomy" id="1921"/>
    <lineage>
        <taxon>Bacteria</taxon>
        <taxon>Bacillati</taxon>
        <taxon>Actinomycetota</taxon>
        <taxon>Actinomycetes</taxon>
        <taxon>Kitasatosporales</taxon>
        <taxon>Streptomycetaceae</taxon>
        <taxon>Streptomyces</taxon>
    </lineage>
</organism>
<dbReference type="Proteomes" id="UP001611397">
    <property type="component" value="Unassembled WGS sequence"/>
</dbReference>
<protein>
    <submittedName>
        <fullName evidence="1">Uncharacterized protein</fullName>
    </submittedName>
</protein>
<accession>A0ABW7VI03</accession>
<evidence type="ECO:0000313" key="2">
    <source>
        <dbReference type="Proteomes" id="UP001611397"/>
    </source>
</evidence>
<proteinExistence type="predicted"/>
<dbReference type="RefSeq" id="WP_159061749.1">
    <property type="nucleotide sequence ID" value="NZ_JBIRUT010000021.1"/>
</dbReference>